<feature type="domain" description="GGDEF" evidence="4">
    <location>
        <begin position="348"/>
        <end position="482"/>
    </location>
</feature>
<dbReference type="InterPro" id="IPR029016">
    <property type="entry name" value="GAF-like_dom_sf"/>
</dbReference>
<feature type="domain" description="EAL" evidence="3">
    <location>
        <begin position="491"/>
        <end position="745"/>
    </location>
</feature>
<dbReference type="PROSITE" id="PS50112">
    <property type="entry name" value="PAS"/>
    <property type="match status" value="1"/>
</dbReference>
<dbReference type="InterPro" id="IPR000160">
    <property type="entry name" value="GGDEF_dom"/>
</dbReference>
<dbReference type="InterPro" id="IPR000700">
    <property type="entry name" value="PAS-assoc_C"/>
</dbReference>
<accession>W4PYA4</accession>
<dbReference type="InterPro" id="IPR052155">
    <property type="entry name" value="Biofilm_reg_signaling"/>
</dbReference>
<evidence type="ECO:0000259" key="3">
    <source>
        <dbReference type="PROSITE" id="PS50883"/>
    </source>
</evidence>
<reference evidence="5" key="1">
    <citation type="journal article" date="2014" name="Genome Announc.">
        <title>Draft Genome Sequences of Three Alkaliphilic Bacillus Strains, Bacillus wakoensis JCM 9140T, Bacillus akibai JCM 9157T, and Bacillus hemicellulosilyticus JCM 9152T.</title>
        <authorList>
            <person name="Yuki M."/>
            <person name="Oshima K."/>
            <person name="Suda W."/>
            <person name="Oshida Y."/>
            <person name="Kitamura K."/>
            <person name="Iida T."/>
            <person name="Hattori M."/>
            <person name="Ohkuma M."/>
        </authorList>
    </citation>
    <scope>NUCLEOTIDE SEQUENCE [LARGE SCALE GENOMIC DNA]</scope>
    <source>
        <strain evidence="5">JCM 9140</strain>
    </source>
</reference>
<dbReference type="InterPro" id="IPR035965">
    <property type="entry name" value="PAS-like_dom_sf"/>
</dbReference>
<dbReference type="Pfam" id="PF00563">
    <property type="entry name" value="EAL"/>
    <property type="match status" value="1"/>
</dbReference>
<feature type="domain" description="PAS" evidence="1">
    <location>
        <begin position="202"/>
        <end position="243"/>
    </location>
</feature>
<dbReference type="InterPro" id="IPR035919">
    <property type="entry name" value="EAL_sf"/>
</dbReference>
<dbReference type="RefSeq" id="WP_034741998.1">
    <property type="nucleotide sequence ID" value="NZ_BAUT01000003.1"/>
</dbReference>
<dbReference type="PROSITE" id="PS50883">
    <property type="entry name" value="EAL"/>
    <property type="match status" value="1"/>
</dbReference>
<dbReference type="NCBIfam" id="TIGR00229">
    <property type="entry name" value="sensory_box"/>
    <property type="match status" value="1"/>
</dbReference>
<dbReference type="PROSITE" id="PS50113">
    <property type="entry name" value="PAC"/>
    <property type="match status" value="1"/>
</dbReference>
<dbReference type="InterPro" id="IPR001633">
    <property type="entry name" value="EAL_dom"/>
</dbReference>
<dbReference type="SUPFAM" id="SSF55073">
    <property type="entry name" value="Nucleotide cyclase"/>
    <property type="match status" value="1"/>
</dbReference>
<dbReference type="Proteomes" id="UP000018890">
    <property type="component" value="Unassembled WGS sequence"/>
</dbReference>
<dbReference type="PROSITE" id="PS50887">
    <property type="entry name" value="GGDEF"/>
    <property type="match status" value="1"/>
</dbReference>
<keyword evidence="6" id="KW-1185">Reference proteome</keyword>
<dbReference type="STRING" id="1236970.JCM9140_614"/>
<dbReference type="SMART" id="SM00086">
    <property type="entry name" value="PAC"/>
    <property type="match status" value="1"/>
</dbReference>
<dbReference type="PANTHER" id="PTHR44757:SF2">
    <property type="entry name" value="BIOFILM ARCHITECTURE MAINTENANCE PROTEIN MBAA"/>
    <property type="match status" value="1"/>
</dbReference>
<dbReference type="CDD" id="cd00130">
    <property type="entry name" value="PAS"/>
    <property type="match status" value="1"/>
</dbReference>
<dbReference type="CDD" id="cd01949">
    <property type="entry name" value="GGDEF"/>
    <property type="match status" value="1"/>
</dbReference>
<dbReference type="SUPFAM" id="SSF55785">
    <property type="entry name" value="PYP-like sensor domain (PAS domain)"/>
    <property type="match status" value="1"/>
</dbReference>
<dbReference type="Gene3D" id="3.30.450.40">
    <property type="match status" value="1"/>
</dbReference>
<proteinExistence type="predicted"/>
<dbReference type="Gene3D" id="3.20.20.450">
    <property type="entry name" value="EAL domain"/>
    <property type="match status" value="1"/>
</dbReference>
<dbReference type="AlphaFoldDB" id="W4PYA4"/>
<evidence type="ECO:0000259" key="4">
    <source>
        <dbReference type="PROSITE" id="PS50887"/>
    </source>
</evidence>
<protein>
    <submittedName>
        <fullName evidence="5">Diguanylate cyclase/phosphodiesterase</fullName>
    </submittedName>
</protein>
<evidence type="ECO:0000313" key="5">
    <source>
        <dbReference type="EMBL" id="GAE24670.1"/>
    </source>
</evidence>
<name>W4PYA4_9BACI</name>
<dbReference type="EMBL" id="BAUT01000003">
    <property type="protein sequence ID" value="GAE24670.1"/>
    <property type="molecule type" value="Genomic_DNA"/>
</dbReference>
<dbReference type="Pfam" id="PF00990">
    <property type="entry name" value="GGDEF"/>
    <property type="match status" value="1"/>
</dbReference>
<dbReference type="Gene3D" id="3.30.450.20">
    <property type="entry name" value="PAS domain"/>
    <property type="match status" value="1"/>
</dbReference>
<feature type="domain" description="PAC" evidence="2">
    <location>
        <begin position="263"/>
        <end position="316"/>
    </location>
</feature>
<sequence length="752" mass="86579">MSTKVTPQYILDSKQMCQQSGMDPNEVRKPSVNMTAHQLEKKQKSYREILEVVSFFSYKLLHALKGTPILVVISDEKGFILEMVGDETIKTTVQQLGIKSGAQFTQHDMGTNVISLALQQRHPIQLIGDDHYHKFLHGTACYGVAFHYTDMDNLLGSISIMTTVELQNPLYLNMLSNIVDSIERELLLRKQNRKLNIMNQIMLSRTRNAIIITDVNGKVIEYNQFAEKLSGFSRDEIIGKDIFNSAITGKYFEQVIHSQKIFKDVEMKFTNNRGETIICLFDAQPIFDNQNAKMVGAFAQLRDITERYLMEERYNYLAFHDELTGLPNRRYFYHELHKLFEIRQEVVEDIALLLIDLDGFKVINDTFGHSNGDQLLKSVTKRLRDCLEPEDLLARISGDEFIILLKNYQTEHNVTAVADRLIKEFNHPFTINNNEFHTTASIGIAFYRVDDETDIEDYMVQVDTAMYKAKAHGKNGYTIFRPEMYKDSSEELFLETQLRKAVEQNEFVLHYQPQVNIHTGEMIGLEALIRWDHPEVGMIPPCKFIPLAEKTGLIVSIGEWVLEEACRQNKEWQEKKILPKVKVSVNLSTQQFIKQDLVDVMKETLKKTNLDPHCLEVEITESMAMDFSRAVKVLNEISELGVSISMDDFGKGYSSLSYLKRFPIHSLKIDKSFVNDILVDENDAKIVGTIIAMAHGLGMKVIAEGVENKEQLQYLKEQNCDQVQGYYFMKPLSPYELEANLDQMIRDFQNKK</sequence>
<organism evidence="5 6">
    <name type="scientific">Halalkalibacter wakoensis JCM 9140</name>
    <dbReference type="NCBI Taxonomy" id="1236970"/>
    <lineage>
        <taxon>Bacteria</taxon>
        <taxon>Bacillati</taxon>
        <taxon>Bacillota</taxon>
        <taxon>Bacilli</taxon>
        <taxon>Bacillales</taxon>
        <taxon>Bacillaceae</taxon>
        <taxon>Halalkalibacter</taxon>
    </lineage>
</organism>
<dbReference type="SUPFAM" id="SSF141868">
    <property type="entry name" value="EAL domain-like"/>
    <property type="match status" value="1"/>
</dbReference>
<evidence type="ECO:0000313" key="6">
    <source>
        <dbReference type="Proteomes" id="UP000018890"/>
    </source>
</evidence>
<dbReference type="FunFam" id="3.30.70.270:FF:000001">
    <property type="entry name" value="Diguanylate cyclase domain protein"/>
    <property type="match status" value="1"/>
</dbReference>
<evidence type="ECO:0000259" key="1">
    <source>
        <dbReference type="PROSITE" id="PS50112"/>
    </source>
</evidence>
<dbReference type="SMART" id="SM00267">
    <property type="entry name" value="GGDEF"/>
    <property type="match status" value="1"/>
</dbReference>
<dbReference type="Pfam" id="PF13426">
    <property type="entry name" value="PAS_9"/>
    <property type="match status" value="1"/>
</dbReference>
<dbReference type="CDD" id="cd01948">
    <property type="entry name" value="EAL"/>
    <property type="match status" value="1"/>
</dbReference>
<dbReference type="SMART" id="SM00052">
    <property type="entry name" value="EAL"/>
    <property type="match status" value="1"/>
</dbReference>
<dbReference type="NCBIfam" id="TIGR00254">
    <property type="entry name" value="GGDEF"/>
    <property type="match status" value="1"/>
</dbReference>
<dbReference type="FunFam" id="3.20.20.450:FF:000001">
    <property type="entry name" value="Cyclic di-GMP phosphodiesterase yahA"/>
    <property type="match status" value="1"/>
</dbReference>
<evidence type="ECO:0000259" key="2">
    <source>
        <dbReference type="PROSITE" id="PS50113"/>
    </source>
</evidence>
<dbReference type="InterPro" id="IPR000014">
    <property type="entry name" value="PAS"/>
</dbReference>
<dbReference type="Gene3D" id="3.30.70.270">
    <property type="match status" value="1"/>
</dbReference>
<dbReference type="InterPro" id="IPR001610">
    <property type="entry name" value="PAC"/>
</dbReference>
<dbReference type="PANTHER" id="PTHR44757">
    <property type="entry name" value="DIGUANYLATE CYCLASE DGCP"/>
    <property type="match status" value="1"/>
</dbReference>
<dbReference type="OrthoDB" id="9759607at2"/>
<comment type="caution">
    <text evidence="5">The sequence shown here is derived from an EMBL/GenBank/DDBJ whole genome shotgun (WGS) entry which is preliminary data.</text>
</comment>
<dbReference type="InterPro" id="IPR043128">
    <property type="entry name" value="Rev_trsase/Diguanyl_cyclase"/>
</dbReference>
<dbReference type="InterPro" id="IPR029787">
    <property type="entry name" value="Nucleotide_cyclase"/>
</dbReference>
<gene>
    <name evidence="5" type="ORF">JCM9140_614</name>
</gene>